<evidence type="ECO:0000313" key="5">
    <source>
        <dbReference type="Proteomes" id="UP000694866"/>
    </source>
</evidence>
<protein>
    <submittedName>
        <fullName evidence="3">Syt8_0 protein</fullName>
    </submittedName>
    <submittedName>
        <fullName evidence="4">Syt8_1 protein</fullName>
    </submittedName>
    <submittedName>
        <fullName evidence="6">Uncharacterized protein s-cup</fullName>
    </submittedName>
</protein>
<reference evidence="3" key="1">
    <citation type="submission" date="2015-01" db="EMBL/GenBank/DDBJ databases">
        <title>Transcriptome Assembly of Fopius arisanus.</title>
        <authorList>
            <person name="Geib S."/>
        </authorList>
    </citation>
    <scope>NUCLEOTIDE SEQUENCE</scope>
</reference>
<gene>
    <name evidence="3" type="primary">Syt8_0</name>
    <name evidence="6" type="synonym">s-cup</name>
    <name evidence="4" type="synonym">Syt8_1</name>
    <name evidence="4" type="ORF">g.20807</name>
    <name evidence="3" type="ORF">g.20809</name>
</gene>
<accession>A0A0C9QHG3</accession>
<sequence>MSMRRIAVLAAVHSSQRNDSYGANYGGYYTPGYNMSGNASGKMGRFDADLHGNVNVLLGGAMLSGVIIVVILVCYCCHKNMRKNRPHEYSPYWREPDVQSLEVFTMDSHAMGRFLGGQQCYDRSGNAEDITTVSLPCPGTPGPPPAYESLIFNPHNNASPSDKKEEPITTPDCILSVSENQGDSPRQEKKEEDEGLPSYEAALKLEANGYV</sequence>
<evidence type="ECO:0000256" key="2">
    <source>
        <dbReference type="SAM" id="Phobius"/>
    </source>
</evidence>
<dbReference type="EMBL" id="GBYB01002965">
    <property type="protein sequence ID" value="JAG72732.1"/>
    <property type="molecule type" value="Transcribed_RNA"/>
</dbReference>
<feature type="transmembrane region" description="Helical" evidence="2">
    <location>
        <begin position="56"/>
        <end position="77"/>
    </location>
</feature>
<reference evidence="6" key="2">
    <citation type="submission" date="2025-04" db="UniProtKB">
        <authorList>
            <consortium name="RefSeq"/>
        </authorList>
    </citation>
    <scope>IDENTIFICATION</scope>
    <source>
        <strain evidence="6">USDA-PBARC FA_bdor</strain>
        <tissue evidence="6">Whole organism</tissue>
    </source>
</reference>
<dbReference type="AlphaFoldDB" id="A0A0C9QHG3"/>
<dbReference type="CTD" id="36371"/>
<dbReference type="Proteomes" id="UP000694866">
    <property type="component" value="Unplaced"/>
</dbReference>
<dbReference type="RefSeq" id="XP_011310689.1">
    <property type="nucleotide sequence ID" value="XM_011312387.1"/>
</dbReference>
<accession>A0A9R1TK31</accession>
<keyword evidence="2" id="KW-0472">Membrane</keyword>
<keyword evidence="2" id="KW-0812">Transmembrane</keyword>
<name>A0A0C9QHG3_9HYME</name>
<dbReference type="OrthoDB" id="428480at2759"/>
<evidence type="ECO:0000313" key="4">
    <source>
        <dbReference type="EMBL" id="JAG72732.1"/>
    </source>
</evidence>
<keyword evidence="5" id="KW-1185">Reference proteome</keyword>
<organism evidence="3">
    <name type="scientific">Fopius arisanus</name>
    <dbReference type="NCBI Taxonomy" id="64838"/>
    <lineage>
        <taxon>Eukaryota</taxon>
        <taxon>Metazoa</taxon>
        <taxon>Ecdysozoa</taxon>
        <taxon>Arthropoda</taxon>
        <taxon>Hexapoda</taxon>
        <taxon>Insecta</taxon>
        <taxon>Pterygota</taxon>
        <taxon>Neoptera</taxon>
        <taxon>Endopterygota</taxon>
        <taxon>Hymenoptera</taxon>
        <taxon>Apocrita</taxon>
        <taxon>Ichneumonoidea</taxon>
        <taxon>Braconidae</taxon>
        <taxon>Opiinae</taxon>
        <taxon>Fopius</taxon>
    </lineage>
</organism>
<evidence type="ECO:0000256" key="1">
    <source>
        <dbReference type="SAM" id="MobiDB-lite"/>
    </source>
</evidence>
<evidence type="ECO:0000313" key="3">
    <source>
        <dbReference type="EMBL" id="JAG72731.1"/>
    </source>
</evidence>
<proteinExistence type="predicted"/>
<dbReference type="GeneID" id="105271062"/>
<keyword evidence="2" id="KW-1133">Transmembrane helix</keyword>
<feature type="region of interest" description="Disordered" evidence="1">
    <location>
        <begin position="144"/>
        <end position="211"/>
    </location>
</feature>
<dbReference type="KEGG" id="fas:105271062"/>
<evidence type="ECO:0000313" key="6">
    <source>
        <dbReference type="RefSeq" id="XP_011310689.1"/>
    </source>
</evidence>
<dbReference type="EMBL" id="GBYB01002964">
    <property type="protein sequence ID" value="JAG72731.1"/>
    <property type="molecule type" value="Transcribed_RNA"/>
</dbReference>